<name>A0A0G3EH38_9BACT</name>
<gene>
    <name evidence="2" type="ORF">L21SP4_00862</name>
</gene>
<dbReference type="EMBL" id="CP010904">
    <property type="protein sequence ID" value="AKJ64125.1"/>
    <property type="molecule type" value="Genomic_DNA"/>
</dbReference>
<feature type="region of interest" description="Disordered" evidence="1">
    <location>
        <begin position="151"/>
        <end position="175"/>
    </location>
</feature>
<evidence type="ECO:0000313" key="2">
    <source>
        <dbReference type="EMBL" id="AKJ64125.1"/>
    </source>
</evidence>
<keyword evidence="3" id="KW-1185">Reference proteome</keyword>
<reference evidence="2 3" key="2">
    <citation type="journal article" date="2016" name="ISME J.">
        <title>Characterization of the first cultured representative of Verrucomicrobia subdivision 5 indicates the proposal of a novel phylum.</title>
        <authorList>
            <person name="Spring S."/>
            <person name="Bunk B."/>
            <person name="Sproer C."/>
            <person name="Schumann P."/>
            <person name="Rohde M."/>
            <person name="Tindall B.J."/>
            <person name="Klenk H.P."/>
        </authorList>
    </citation>
    <scope>NUCLEOTIDE SEQUENCE [LARGE SCALE GENOMIC DNA]</scope>
    <source>
        <strain evidence="2 3">L21-Fru-AB</strain>
    </source>
</reference>
<reference evidence="3" key="1">
    <citation type="submission" date="2015-02" db="EMBL/GenBank/DDBJ databases">
        <title>Description and complete genome sequence of the first cultured representative of the subdivision 5 of the Verrucomicrobia phylum.</title>
        <authorList>
            <person name="Spring S."/>
            <person name="Bunk B."/>
            <person name="Sproer C."/>
            <person name="Klenk H.-P."/>
        </authorList>
    </citation>
    <scope>NUCLEOTIDE SEQUENCE [LARGE SCALE GENOMIC DNA]</scope>
    <source>
        <strain evidence="3">L21-Fru-AB</strain>
    </source>
</reference>
<dbReference type="STRING" id="1307763.L21SP4_00862"/>
<proteinExistence type="predicted"/>
<dbReference type="InterPro" id="IPR019291">
    <property type="entry name" value="Host_attachment_protein"/>
</dbReference>
<dbReference type="KEGG" id="vbl:L21SP4_00862"/>
<accession>A0A0G3EH38</accession>
<dbReference type="RefSeq" id="WP_052881489.1">
    <property type="nucleotide sequence ID" value="NZ_CP010904.1"/>
</dbReference>
<dbReference type="AlphaFoldDB" id="A0A0G3EH38"/>
<feature type="compositionally biased region" description="Polar residues" evidence="1">
    <location>
        <begin position="56"/>
        <end position="66"/>
    </location>
</feature>
<feature type="compositionally biased region" description="Basic and acidic residues" evidence="1">
    <location>
        <begin position="151"/>
        <end position="160"/>
    </location>
</feature>
<protein>
    <recommendedName>
        <fullName evidence="4">Protein required for attachment to host cells</fullName>
    </recommendedName>
</protein>
<organism evidence="2 3">
    <name type="scientific">Kiritimatiella glycovorans</name>
    <dbReference type="NCBI Taxonomy" id="1307763"/>
    <lineage>
        <taxon>Bacteria</taxon>
        <taxon>Pseudomonadati</taxon>
        <taxon>Kiritimatiellota</taxon>
        <taxon>Kiritimatiellia</taxon>
        <taxon>Kiritimatiellales</taxon>
        <taxon>Kiritimatiellaceae</taxon>
        <taxon>Kiritimatiella</taxon>
    </lineage>
</organism>
<dbReference type="OrthoDB" id="329419at2"/>
<sequence>MSYYFVVVADGSRARFFELQSTDMPELESGPTLVEQTSISNPETGKSEGEVFADTRSGSNRVSSAANPHAYDDHRERHMEEFERRFAREVGKEAVSRAGKLDTRCLVLVADPRMLHYLQGEVSSFKNGKRDLVEYARDLTKLAPDEIHRHLAKDGLIPEKKRPRGGPSNVPPGRW</sequence>
<dbReference type="Proteomes" id="UP000035268">
    <property type="component" value="Chromosome"/>
</dbReference>
<evidence type="ECO:0008006" key="4">
    <source>
        <dbReference type="Google" id="ProtNLM"/>
    </source>
</evidence>
<feature type="compositionally biased region" description="Polar residues" evidence="1">
    <location>
        <begin position="34"/>
        <end position="44"/>
    </location>
</feature>
<dbReference type="Pfam" id="PF10116">
    <property type="entry name" value="Host_attach"/>
    <property type="match status" value="1"/>
</dbReference>
<feature type="region of interest" description="Disordered" evidence="1">
    <location>
        <begin position="27"/>
        <end position="75"/>
    </location>
</feature>
<evidence type="ECO:0000256" key="1">
    <source>
        <dbReference type="SAM" id="MobiDB-lite"/>
    </source>
</evidence>
<evidence type="ECO:0000313" key="3">
    <source>
        <dbReference type="Proteomes" id="UP000035268"/>
    </source>
</evidence>